<comment type="subcellular location">
    <subcellularLocation>
        <location evidence="1">Nucleus</location>
    </subcellularLocation>
</comment>
<dbReference type="EnsemblPlants" id="Kaladp0101s0071.2.v1.1">
    <property type="protein sequence ID" value="Kaladp0101s0071.2.v1.1"/>
    <property type="gene ID" value="Kaladp0101s0071.v1.1"/>
</dbReference>
<dbReference type="GO" id="GO:0003676">
    <property type="term" value="F:nucleic acid binding"/>
    <property type="evidence" value="ECO:0007669"/>
    <property type="project" value="InterPro"/>
</dbReference>
<dbReference type="FunFam" id="2.130.10.10:FF:000070">
    <property type="entry name" value="DNA damage-binding protein 1"/>
    <property type="match status" value="1"/>
</dbReference>
<reference evidence="8" key="1">
    <citation type="submission" date="2021-01" db="UniProtKB">
        <authorList>
            <consortium name="EnsemblPlants"/>
        </authorList>
    </citation>
    <scope>IDENTIFICATION</scope>
</reference>
<evidence type="ECO:0000256" key="3">
    <source>
        <dbReference type="ARBA" id="ARBA00014577"/>
    </source>
</evidence>
<dbReference type="Pfam" id="PF03178">
    <property type="entry name" value="CPSF_A"/>
    <property type="match status" value="1"/>
</dbReference>
<accession>A0A7N0V777</accession>
<dbReference type="Pfam" id="PF10433">
    <property type="entry name" value="Beta-prop_RSE1_1st"/>
    <property type="match status" value="2"/>
</dbReference>
<protein>
    <recommendedName>
        <fullName evidence="3">DNA damage-binding protein 1</fullName>
    </recommendedName>
</protein>
<proteinExistence type="inferred from homology"/>
<dbReference type="Gramene" id="Kaladp0101s0071.2.v1.1">
    <property type="protein sequence ID" value="Kaladp0101s0071.2.v1.1"/>
    <property type="gene ID" value="Kaladp0101s0071.v1.1"/>
</dbReference>
<evidence type="ECO:0000259" key="7">
    <source>
        <dbReference type="Pfam" id="PF23726"/>
    </source>
</evidence>
<feature type="domain" description="RSE1/DDB1/CPSF1 first beta-propeller" evidence="6">
    <location>
        <begin position="72"/>
        <end position="325"/>
    </location>
</feature>
<dbReference type="PANTHER" id="PTHR10644">
    <property type="entry name" value="DNA REPAIR/RNA PROCESSING CPSF FAMILY"/>
    <property type="match status" value="1"/>
</dbReference>
<dbReference type="InterPro" id="IPR004871">
    <property type="entry name" value="RSE1/DDB1/CPSF1_C"/>
</dbReference>
<organism evidence="8 9">
    <name type="scientific">Kalanchoe fedtschenkoi</name>
    <name type="common">Lavender scallops</name>
    <name type="synonym">South American air plant</name>
    <dbReference type="NCBI Taxonomy" id="63787"/>
    <lineage>
        <taxon>Eukaryota</taxon>
        <taxon>Viridiplantae</taxon>
        <taxon>Streptophyta</taxon>
        <taxon>Embryophyta</taxon>
        <taxon>Tracheophyta</taxon>
        <taxon>Spermatophyta</taxon>
        <taxon>Magnoliopsida</taxon>
        <taxon>eudicotyledons</taxon>
        <taxon>Gunneridae</taxon>
        <taxon>Pentapetalae</taxon>
        <taxon>Saxifragales</taxon>
        <taxon>Crassulaceae</taxon>
        <taxon>Kalanchoe</taxon>
    </lineage>
</organism>
<dbReference type="Gene3D" id="1.10.150.910">
    <property type="match status" value="1"/>
</dbReference>
<comment type="similarity">
    <text evidence="2">Belongs to the DDB1 family.</text>
</comment>
<dbReference type="InterPro" id="IPR018846">
    <property type="entry name" value="Beta-prop_RSE1/DDB1/CPSF1_1st"/>
</dbReference>
<feature type="domain" description="RSE1/DDB1/CPSF1 first beta-propeller" evidence="6">
    <location>
        <begin position="16"/>
        <end position="71"/>
    </location>
</feature>
<evidence type="ECO:0000256" key="4">
    <source>
        <dbReference type="ARBA" id="ARBA00023242"/>
    </source>
</evidence>
<dbReference type="SUPFAM" id="SSF50998">
    <property type="entry name" value="Quinoprotein alcohol dehydrogenase-like"/>
    <property type="match status" value="1"/>
</dbReference>
<evidence type="ECO:0000313" key="9">
    <source>
        <dbReference type="Proteomes" id="UP000594263"/>
    </source>
</evidence>
<dbReference type="InterPro" id="IPR050358">
    <property type="entry name" value="RSE1/DDB1/CFT1"/>
</dbReference>
<keyword evidence="9" id="KW-1185">Reference proteome</keyword>
<evidence type="ECO:0000313" key="8">
    <source>
        <dbReference type="EnsemblPlants" id="Kaladp0101s0071.2.v1.1"/>
    </source>
</evidence>
<dbReference type="Proteomes" id="UP000594263">
    <property type="component" value="Unplaced"/>
</dbReference>
<dbReference type="InterPro" id="IPR011047">
    <property type="entry name" value="Quinoprotein_ADH-like_sf"/>
</dbReference>
<feature type="domain" description="RSE1/DDB1/CPSF1 C-terminal" evidence="5">
    <location>
        <begin position="726"/>
        <end position="1038"/>
    </location>
</feature>
<dbReference type="AlphaFoldDB" id="A0A7N0V777"/>
<dbReference type="FunFam" id="1.10.150.910:FF:000003">
    <property type="entry name" value="DNA damage-binding protein 1a"/>
    <property type="match status" value="1"/>
</dbReference>
<sequence length="1069" mass="119003">MSIWNYVVTAHKPTNVTHSCVGNFTGPQELNLIIAKCTRIEIHLLTPQGLQPVLDVPLYGRIATLELFRPRWDAESSEVTTRAMGDVSDRIGRPTDNGQIGIIDPDCRLIGLHLYDGLFKVIPFDNRGQLKEAFNIRLEELQVLDVKFLFGCLKPTIVVLYQDNKDNRHVKTYEVILKDKDFVEGPWSQNNLDNGAEMLIPVPAPLCGVLIIGEETIVYCSATTFKAIPIRPSITKAYGRVDTDGSRYLLGDHNGLLHLLVVTHDKDKVTGLKLELLGETSIPSTISYLDNGYVYVGSSYGDSQLIKLNLHPDSKGSFVEVLERFVNLGPIVDFCVVDLERQGQGQVVTCSGAFKDGSLRVVRNGIGINEQASVELQGIKGMWSLRSSTEDPFDTFLVVSFISETRVLAMNMDDELEETEIEGFCSDVQTLFCQNAVHDQLVQVTASSVRLVSSITRELRNEWLAPSGYSINVATANATQVLVATGGGHLVYLEIKDGILNEVKHAQLEYDISCLDINPIGEDLSFSQIAAVGMWTDISVRIFSLPDLNLVTKEQLGGEIIPRSVLLCTFDGISYLLCALGDGHLLNFLLDTKTGELTNRKKVSLGTQPITLRTFASKSATHVFAASDRPTVIYSSNKKLLYSNVNLKEVSHMCPFNTAAFPDSLAIAKEGELTIGTIDDIQKLHIRSIPLGEHARRICHQEQSQTFAIITLKYNQSNAEESEMHFVRLLDDQTFDIVSSYPLDAFEFCCSILSCSFADDNNAYYCVGTAYVLPEENEPTKGRILVFIVEDGKLQLISEKETKGAVYSLNAFNGKLLAGINQKIQLYKWTLRDDGTRELQSECGHHGHILALYVKTRGDFIVVGDLMKSISLLIYKHEEGAIQERARDYNANWMTAIEILDDETYLGAENNYNLITVKKNSEGATDEERGRLEVVGEYHLGEFINRFCHGSLVMRLPDSEVGQIPTVIFGTVNGVIGVVASLPHEQYIFLEKLQSNLRKVIRGVGGLSHEQWRSFNNDKKTVDARGFLDGDLIESFLDLSRSRMDEISKSMGVSVEELSKRVEELTRLH</sequence>
<evidence type="ECO:0000259" key="5">
    <source>
        <dbReference type="Pfam" id="PF03178"/>
    </source>
</evidence>
<evidence type="ECO:0000259" key="6">
    <source>
        <dbReference type="Pfam" id="PF10433"/>
    </source>
</evidence>
<evidence type="ECO:0000256" key="1">
    <source>
        <dbReference type="ARBA" id="ARBA00004123"/>
    </source>
</evidence>
<dbReference type="InterPro" id="IPR015943">
    <property type="entry name" value="WD40/YVTN_repeat-like_dom_sf"/>
</dbReference>
<keyword evidence="4" id="KW-0539">Nucleus</keyword>
<dbReference type="GO" id="GO:0005634">
    <property type="term" value="C:nucleus"/>
    <property type="evidence" value="ECO:0007669"/>
    <property type="project" value="UniProtKB-SubCell"/>
</dbReference>
<feature type="domain" description="RSE1/DDB1/CPSF1 second beta-propeller" evidence="7">
    <location>
        <begin position="369"/>
        <end position="678"/>
    </location>
</feature>
<evidence type="ECO:0000256" key="2">
    <source>
        <dbReference type="ARBA" id="ARBA00007453"/>
    </source>
</evidence>
<dbReference type="Gene3D" id="2.130.10.10">
    <property type="entry name" value="YVTN repeat-like/Quinoprotein amine dehydrogenase"/>
    <property type="match status" value="3"/>
</dbReference>
<dbReference type="FunFam" id="2.130.10.10:FF:000267">
    <property type="entry name" value="DNA damage-binding protein 1a"/>
    <property type="match status" value="1"/>
</dbReference>
<dbReference type="Pfam" id="PF23726">
    <property type="entry name" value="Beta-prop_RSE1_2nd"/>
    <property type="match status" value="1"/>
</dbReference>
<dbReference type="InterPro" id="IPR058543">
    <property type="entry name" value="Beta-prop_RSE1/DDB1/CPSF1_2nd"/>
</dbReference>
<name>A0A7N0V777_KALFE</name>